<dbReference type="Proteomes" id="UP000265520">
    <property type="component" value="Unassembled WGS sequence"/>
</dbReference>
<proteinExistence type="predicted"/>
<name>A0A392VH99_9FABA</name>
<dbReference type="EMBL" id="LXQA011137765">
    <property type="protein sequence ID" value="MCI86341.1"/>
    <property type="molecule type" value="Genomic_DNA"/>
</dbReference>
<protein>
    <submittedName>
        <fullName evidence="1">Uncharacterized protein</fullName>
    </submittedName>
</protein>
<accession>A0A392VH99</accession>
<organism evidence="1 2">
    <name type="scientific">Trifolium medium</name>
    <dbReference type="NCBI Taxonomy" id="97028"/>
    <lineage>
        <taxon>Eukaryota</taxon>
        <taxon>Viridiplantae</taxon>
        <taxon>Streptophyta</taxon>
        <taxon>Embryophyta</taxon>
        <taxon>Tracheophyta</taxon>
        <taxon>Spermatophyta</taxon>
        <taxon>Magnoliopsida</taxon>
        <taxon>eudicotyledons</taxon>
        <taxon>Gunneridae</taxon>
        <taxon>Pentapetalae</taxon>
        <taxon>rosids</taxon>
        <taxon>fabids</taxon>
        <taxon>Fabales</taxon>
        <taxon>Fabaceae</taxon>
        <taxon>Papilionoideae</taxon>
        <taxon>50 kb inversion clade</taxon>
        <taxon>NPAAA clade</taxon>
        <taxon>Hologalegina</taxon>
        <taxon>IRL clade</taxon>
        <taxon>Trifolieae</taxon>
        <taxon>Trifolium</taxon>
    </lineage>
</organism>
<comment type="caution">
    <text evidence="1">The sequence shown here is derived from an EMBL/GenBank/DDBJ whole genome shotgun (WGS) entry which is preliminary data.</text>
</comment>
<sequence length="50" mass="5342">PEPQILGLVAERGMSSLSESVTTAHQCSPGTCNLSALSRWDSLVLAEREN</sequence>
<keyword evidence="2" id="KW-1185">Reference proteome</keyword>
<reference evidence="1 2" key="1">
    <citation type="journal article" date="2018" name="Front. Plant Sci.">
        <title>Red Clover (Trifolium pratense) and Zigzag Clover (T. medium) - A Picture of Genomic Similarities and Differences.</title>
        <authorList>
            <person name="Dluhosova J."/>
            <person name="Istvanek J."/>
            <person name="Nedelnik J."/>
            <person name="Repkova J."/>
        </authorList>
    </citation>
    <scope>NUCLEOTIDE SEQUENCE [LARGE SCALE GENOMIC DNA]</scope>
    <source>
        <strain evidence="2">cv. 10/8</strain>
        <tissue evidence="1">Leaf</tissue>
    </source>
</reference>
<evidence type="ECO:0000313" key="1">
    <source>
        <dbReference type="EMBL" id="MCI86341.1"/>
    </source>
</evidence>
<dbReference type="AlphaFoldDB" id="A0A392VH99"/>
<feature type="non-terminal residue" evidence="1">
    <location>
        <position position="1"/>
    </location>
</feature>
<evidence type="ECO:0000313" key="2">
    <source>
        <dbReference type="Proteomes" id="UP000265520"/>
    </source>
</evidence>